<dbReference type="AlphaFoldDB" id="A0A1I8AJ25"/>
<dbReference type="WBParaSite" id="L893_g6308.t1">
    <property type="protein sequence ID" value="L893_g6308.t1"/>
    <property type="gene ID" value="L893_g6308"/>
</dbReference>
<protein>
    <submittedName>
        <fullName evidence="3">COesterase domain-containing protein</fullName>
    </submittedName>
</protein>
<evidence type="ECO:0000313" key="3">
    <source>
        <dbReference type="WBParaSite" id="L893_g6308.t1"/>
    </source>
</evidence>
<feature type="chain" id="PRO_5009314783" evidence="1">
    <location>
        <begin position="21"/>
        <end position="80"/>
    </location>
</feature>
<keyword evidence="1" id="KW-0732">Signal</keyword>
<keyword evidence="2" id="KW-1185">Reference proteome</keyword>
<reference evidence="3" key="1">
    <citation type="submission" date="2016-11" db="UniProtKB">
        <authorList>
            <consortium name="WormBaseParasite"/>
        </authorList>
    </citation>
    <scope>IDENTIFICATION</scope>
</reference>
<proteinExistence type="predicted"/>
<evidence type="ECO:0000313" key="2">
    <source>
        <dbReference type="Proteomes" id="UP000095287"/>
    </source>
</evidence>
<dbReference type="Proteomes" id="UP000095287">
    <property type="component" value="Unplaced"/>
</dbReference>
<name>A0A1I8AJ25_9BILA</name>
<sequence>MSAFAVFALILLLPIIPSDGFNVDVLDQYGYDGLSHPLADDEILTPIAKRRVRFGTVAYPRRIPGGSERDPFRLFPFRLI</sequence>
<feature type="signal peptide" evidence="1">
    <location>
        <begin position="1"/>
        <end position="20"/>
    </location>
</feature>
<organism evidence="2 3">
    <name type="scientific">Steinernema glaseri</name>
    <dbReference type="NCBI Taxonomy" id="37863"/>
    <lineage>
        <taxon>Eukaryota</taxon>
        <taxon>Metazoa</taxon>
        <taxon>Ecdysozoa</taxon>
        <taxon>Nematoda</taxon>
        <taxon>Chromadorea</taxon>
        <taxon>Rhabditida</taxon>
        <taxon>Tylenchina</taxon>
        <taxon>Panagrolaimomorpha</taxon>
        <taxon>Strongyloidoidea</taxon>
        <taxon>Steinernematidae</taxon>
        <taxon>Steinernema</taxon>
    </lineage>
</organism>
<evidence type="ECO:0000256" key="1">
    <source>
        <dbReference type="SAM" id="SignalP"/>
    </source>
</evidence>
<accession>A0A1I8AJ25</accession>